<feature type="region of interest" description="Disordered" evidence="1">
    <location>
        <begin position="1"/>
        <end position="48"/>
    </location>
</feature>
<keyword evidence="2" id="KW-0472">Membrane</keyword>
<accession>A0A0G3C9N2</accession>
<evidence type="ECO:0000256" key="1">
    <source>
        <dbReference type="SAM" id="MobiDB-lite"/>
    </source>
</evidence>
<dbReference type="AlphaFoldDB" id="A0A0G3C9N2"/>
<dbReference type="Proteomes" id="UP000035331">
    <property type="component" value="Chromosome"/>
</dbReference>
<evidence type="ECO:0000256" key="2">
    <source>
        <dbReference type="SAM" id="Phobius"/>
    </source>
</evidence>
<dbReference type="PATRIC" id="fig|796385.3.peg.2084"/>
<evidence type="ECO:0000313" key="3">
    <source>
        <dbReference type="EMBL" id="AKJ38699.1"/>
    </source>
</evidence>
<organism evidence="3 4">
    <name type="scientific">Methanosarcina barkeri CM1</name>
    <dbReference type="NCBI Taxonomy" id="796385"/>
    <lineage>
        <taxon>Archaea</taxon>
        <taxon>Methanobacteriati</taxon>
        <taxon>Methanobacteriota</taxon>
        <taxon>Stenosarchaea group</taxon>
        <taxon>Methanomicrobia</taxon>
        <taxon>Methanosarcinales</taxon>
        <taxon>Methanosarcinaceae</taxon>
        <taxon>Methanosarcina</taxon>
    </lineage>
</organism>
<keyword evidence="2" id="KW-0812">Transmembrane</keyword>
<feature type="transmembrane region" description="Helical" evidence="2">
    <location>
        <begin position="86"/>
        <end position="110"/>
    </location>
</feature>
<dbReference type="RefSeq" id="WP_048176606.1">
    <property type="nucleotide sequence ID" value="NZ_CP008746.1"/>
</dbReference>
<name>A0A0G3C9N2_METBA</name>
<sequence length="118" mass="13418">MKPNKKQDTNSEKMKPNKKQDVNSEKMKTNKKQDTNSENPKTNKKLDINSEKMSKDAFTYITWAILIISPLYALYFLYSLATGGSIIYSTIPSVIFFVAGTITLFDILAVQQIMNVKN</sequence>
<evidence type="ECO:0000313" key="4">
    <source>
        <dbReference type="Proteomes" id="UP000035331"/>
    </source>
</evidence>
<feature type="compositionally biased region" description="Basic and acidic residues" evidence="1">
    <location>
        <begin position="1"/>
        <end position="35"/>
    </location>
</feature>
<proteinExistence type="predicted"/>
<feature type="transmembrane region" description="Helical" evidence="2">
    <location>
        <begin position="57"/>
        <end position="80"/>
    </location>
</feature>
<reference evidence="3 4" key="2">
    <citation type="journal article" date="2015" name="Stand. Genomic Sci.">
        <title>The complete genome sequence of the rumen methanogen Methanosarcina barkeri CM1.</title>
        <authorList>
            <person name="Lambie S.C."/>
            <person name="Kelly W.J."/>
            <person name="Leahy S.C."/>
            <person name="Li D."/>
            <person name="Reilly K."/>
            <person name="McAllister T.A."/>
            <person name="Valle E.R."/>
            <person name="Attwood G.T."/>
            <person name="Altermann E."/>
        </authorList>
    </citation>
    <scope>NUCLEOTIDE SEQUENCE [LARGE SCALE GENOMIC DNA]</scope>
    <source>
        <strain evidence="3 4">CM1</strain>
    </source>
</reference>
<protein>
    <submittedName>
        <fullName evidence="3">Uncharacterized protein</fullName>
    </submittedName>
</protein>
<dbReference type="EMBL" id="CP008746">
    <property type="protein sequence ID" value="AKJ38699.1"/>
    <property type="molecule type" value="Genomic_DNA"/>
</dbReference>
<reference evidence="4" key="1">
    <citation type="submission" date="2014-06" db="EMBL/GenBank/DDBJ databases">
        <title>The complete genome sequence of Methanosarcina barkeri CM1.</title>
        <authorList>
            <consortium name="Pastoral Greenhouse Gas Research Consortium"/>
            <person name="Lambie S.C."/>
            <person name="Leahy S.C."/>
            <person name="Kelly W.J."/>
            <person name="Li D."/>
            <person name="Reilly K."/>
            <person name="Attwood G.T."/>
            <person name="Altermann E."/>
        </authorList>
    </citation>
    <scope>NUCLEOTIDE SEQUENCE [LARGE SCALE GENOMIC DNA]</scope>
    <source>
        <strain evidence="4">CM1</strain>
    </source>
</reference>
<keyword evidence="2" id="KW-1133">Transmembrane helix</keyword>
<dbReference type="GeneID" id="24885364"/>
<gene>
    <name evidence="3" type="ORF">MCM1_1667</name>
</gene>